<evidence type="ECO:0000256" key="2">
    <source>
        <dbReference type="ARBA" id="ARBA00008018"/>
    </source>
</evidence>
<feature type="domain" description="DNA/RNA-binding protein Alba-like" evidence="5">
    <location>
        <begin position="37"/>
        <end position="108"/>
    </location>
</feature>
<dbReference type="Proteomes" id="UP000193411">
    <property type="component" value="Unassembled WGS sequence"/>
</dbReference>
<evidence type="ECO:0000313" key="7">
    <source>
        <dbReference type="Proteomes" id="UP000193411"/>
    </source>
</evidence>
<name>A0A1Y2HQR4_9FUNG</name>
<comment type="subcellular location">
    <subcellularLocation>
        <location evidence="1">Nucleus</location>
    </subcellularLocation>
</comment>
<dbReference type="EMBL" id="MCFL01000014">
    <property type="protein sequence ID" value="ORZ36946.1"/>
    <property type="molecule type" value="Genomic_DNA"/>
</dbReference>
<evidence type="ECO:0000256" key="1">
    <source>
        <dbReference type="ARBA" id="ARBA00004123"/>
    </source>
</evidence>
<dbReference type="PANTHER" id="PTHR13516">
    <property type="entry name" value="RIBONUCLEASE P SUBUNIT P25"/>
    <property type="match status" value="1"/>
</dbReference>
<dbReference type="InterPro" id="IPR002775">
    <property type="entry name" value="DNA/RNA-bd_Alba-like"/>
</dbReference>
<sequence length="151" mass="15789">MDNYRQASTASSSVSVRPAASAGSSTAQPSQPAIPIVTVKENGKIRAYVQATIKHLQPSSSASSPADSPRSVIVRGDGQAINKTVSVVEIVKRQFVDSAIEQANELGCTKETITYEPTVPRLDKLQTSRSIPYLAVTLTASSSSPALTASG</sequence>
<comment type="similarity">
    <text evidence="2">Belongs to the histone-like Alba family.</text>
</comment>
<evidence type="ECO:0000313" key="6">
    <source>
        <dbReference type="EMBL" id="ORZ36946.1"/>
    </source>
</evidence>
<feature type="region of interest" description="Disordered" evidence="4">
    <location>
        <begin position="1"/>
        <end position="35"/>
    </location>
</feature>
<dbReference type="Gene3D" id="3.30.110.20">
    <property type="entry name" value="Alba-like domain"/>
    <property type="match status" value="1"/>
</dbReference>
<feature type="non-terminal residue" evidence="6">
    <location>
        <position position="151"/>
    </location>
</feature>
<dbReference type="InterPro" id="IPR036882">
    <property type="entry name" value="Alba-like_dom_sf"/>
</dbReference>
<keyword evidence="3" id="KW-0539">Nucleus</keyword>
<feature type="compositionally biased region" description="Low complexity" evidence="4">
    <location>
        <begin position="7"/>
        <end position="25"/>
    </location>
</feature>
<protein>
    <recommendedName>
        <fullName evidence="5">DNA/RNA-binding protein Alba-like domain-containing protein</fullName>
    </recommendedName>
</protein>
<dbReference type="AlphaFoldDB" id="A0A1Y2HQR4"/>
<evidence type="ECO:0000256" key="3">
    <source>
        <dbReference type="ARBA" id="ARBA00023242"/>
    </source>
</evidence>
<gene>
    <name evidence="6" type="ORF">BCR44DRAFT_46016</name>
</gene>
<keyword evidence="7" id="KW-1185">Reference proteome</keyword>
<dbReference type="InterPro" id="IPR051958">
    <property type="entry name" value="Alba-like_NAB"/>
</dbReference>
<dbReference type="STRING" id="765915.A0A1Y2HQR4"/>
<proteinExistence type="inferred from homology"/>
<evidence type="ECO:0000256" key="4">
    <source>
        <dbReference type="SAM" id="MobiDB-lite"/>
    </source>
</evidence>
<dbReference type="Pfam" id="PF01918">
    <property type="entry name" value="Alba"/>
    <property type="match status" value="1"/>
</dbReference>
<dbReference type="PANTHER" id="PTHR13516:SF25">
    <property type="entry name" value="DNA_RNA-BINDING PROTEIN ALBA-LIKE DOMAIN-CONTAINING PROTEIN"/>
    <property type="match status" value="1"/>
</dbReference>
<dbReference type="GO" id="GO:0003676">
    <property type="term" value="F:nucleic acid binding"/>
    <property type="evidence" value="ECO:0007669"/>
    <property type="project" value="InterPro"/>
</dbReference>
<dbReference type="GO" id="GO:0005634">
    <property type="term" value="C:nucleus"/>
    <property type="evidence" value="ECO:0007669"/>
    <property type="project" value="UniProtKB-SubCell"/>
</dbReference>
<comment type="caution">
    <text evidence="6">The sequence shown here is derived from an EMBL/GenBank/DDBJ whole genome shotgun (WGS) entry which is preliminary data.</text>
</comment>
<dbReference type="SUPFAM" id="SSF82704">
    <property type="entry name" value="AlbA-like"/>
    <property type="match status" value="1"/>
</dbReference>
<reference evidence="6 7" key="1">
    <citation type="submission" date="2016-07" db="EMBL/GenBank/DDBJ databases">
        <title>Pervasive Adenine N6-methylation of Active Genes in Fungi.</title>
        <authorList>
            <consortium name="DOE Joint Genome Institute"/>
            <person name="Mondo S.J."/>
            <person name="Dannebaum R.O."/>
            <person name="Kuo R.C."/>
            <person name="Labutti K."/>
            <person name="Haridas S."/>
            <person name="Kuo A."/>
            <person name="Salamov A."/>
            <person name="Ahrendt S.R."/>
            <person name="Lipzen A."/>
            <person name="Sullivan W."/>
            <person name="Andreopoulos W.B."/>
            <person name="Clum A."/>
            <person name="Lindquist E."/>
            <person name="Daum C."/>
            <person name="Ramamoorthy G.K."/>
            <person name="Gryganskyi A."/>
            <person name="Culley D."/>
            <person name="Magnuson J.K."/>
            <person name="James T.Y."/>
            <person name="O'Malley M.A."/>
            <person name="Stajich J.E."/>
            <person name="Spatafora J.W."/>
            <person name="Visel A."/>
            <person name="Grigoriev I.V."/>
        </authorList>
    </citation>
    <scope>NUCLEOTIDE SEQUENCE [LARGE SCALE GENOMIC DNA]</scope>
    <source>
        <strain evidence="6 7">PL171</strain>
    </source>
</reference>
<evidence type="ECO:0000259" key="5">
    <source>
        <dbReference type="Pfam" id="PF01918"/>
    </source>
</evidence>
<organism evidence="6 7">
    <name type="scientific">Catenaria anguillulae PL171</name>
    <dbReference type="NCBI Taxonomy" id="765915"/>
    <lineage>
        <taxon>Eukaryota</taxon>
        <taxon>Fungi</taxon>
        <taxon>Fungi incertae sedis</taxon>
        <taxon>Blastocladiomycota</taxon>
        <taxon>Blastocladiomycetes</taxon>
        <taxon>Blastocladiales</taxon>
        <taxon>Catenariaceae</taxon>
        <taxon>Catenaria</taxon>
    </lineage>
</organism>
<accession>A0A1Y2HQR4</accession>
<dbReference type="OrthoDB" id="424402at2759"/>